<organism evidence="5 6">
    <name type="scientific">Schizosaccharomyces octosporus (strain yFS286)</name>
    <name type="common">Fission yeast</name>
    <name type="synonym">Octosporomyces octosporus</name>
    <dbReference type="NCBI Taxonomy" id="483514"/>
    <lineage>
        <taxon>Eukaryota</taxon>
        <taxon>Fungi</taxon>
        <taxon>Dikarya</taxon>
        <taxon>Ascomycota</taxon>
        <taxon>Taphrinomycotina</taxon>
        <taxon>Schizosaccharomycetes</taxon>
        <taxon>Schizosaccharomycetales</taxon>
        <taxon>Schizosaccharomycetaceae</taxon>
        <taxon>Schizosaccharomyces</taxon>
    </lineage>
</organism>
<dbReference type="OrthoDB" id="3366823at2759"/>
<dbReference type="GO" id="GO:0005634">
    <property type="term" value="C:nucleus"/>
    <property type="evidence" value="ECO:0007669"/>
    <property type="project" value="UniProtKB-SubCell"/>
</dbReference>
<keyword evidence="6" id="KW-1185">Reference proteome</keyword>
<protein>
    <submittedName>
        <fullName evidence="5">Eukaryotic nuclear protein implicated in meiotic chromosome segregation</fullName>
    </submittedName>
</protein>
<feature type="domain" description="RED-like N-terminal" evidence="4">
    <location>
        <begin position="95"/>
        <end position="169"/>
    </location>
</feature>
<proteinExistence type="predicted"/>
<feature type="region of interest" description="Disordered" evidence="3">
    <location>
        <begin position="375"/>
        <end position="401"/>
    </location>
</feature>
<sequence>MHGSTKMNQDDFRKLLATPRSETSELDKIPKRSQGLSFGRRHPRLPTSLPPRSIIKRHPNPKPNFNKPSSSLTEAGNFDTDEPETLSESDRLVQDLRSKLHHGEITGDEFSRRTQELGGDLSTTHLVRGLDRKLLQKAKSQHIEPDIPQFTEKTSEESKPVENEEQDDNLLEELAERTTNTSPKPSEDALVSSASTYIPRYPNGQPKYRRAIEEGKKVKYELDEDGNVLKRLVKKDKKKVPLERTTAHNDNEAPPLDVKKQREVVPLPKVDTDADIFEEAGDDYDPFHDDDDNDNSEPKRIKLEVGDKESKGNESNIFVGNLFADAKDTVQDGPKDFRRQIQHLASLQSRREIEDLKKHESKKKVDAGFGLTLANDDTLDISDGVESEDDEDGGKKRKNRK</sequence>
<dbReference type="eggNOG" id="KOG2498">
    <property type="taxonomic scope" value="Eukaryota"/>
</dbReference>
<feature type="region of interest" description="Disordered" evidence="3">
    <location>
        <begin position="1"/>
        <end position="92"/>
    </location>
</feature>
<feature type="region of interest" description="Disordered" evidence="3">
    <location>
        <begin position="137"/>
        <end position="209"/>
    </location>
</feature>
<evidence type="ECO:0000256" key="3">
    <source>
        <dbReference type="SAM" id="MobiDB-lite"/>
    </source>
</evidence>
<dbReference type="RefSeq" id="XP_013018532.1">
    <property type="nucleotide sequence ID" value="XM_013163078.1"/>
</dbReference>
<feature type="compositionally biased region" description="Basic and acidic residues" evidence="3">
    <location>
        <begin position="153"/>
        <end position="162"/>
    </location>
</feature>
<dbReference type="InterPro" id="IPR039896">
    <property type="entry name" value="Red-like"/>
</dbReference>
<reference evidence="5 6" key="1">
    <citation type="journal article" date="2011" name="Science">
        <title>Comparative functional genomics of the fission yeasts.</title>
        <authorList>
            <person name="Rhind N."/>
            <person name="Chen Z."/>
            <person name="Yassour M."/>
            <person name="Thompson D.A."/>
            <person name="Haas B.J."/>
            <person name="Habib N."/>
            <person name="Wapinski I."/>
            <person name="Roy S."/>
            <person name="Lin M.F."/>
            <person name="Heiman D.I."/>
            <person name="Young S.K."/>
            <person name="Furuya K."/>
            <person name="Guo Y."/>
            <person name="Pidoux A."/>
            <person name="Chen H.M."/>
            <person name="Robbertse B."/>
            <person name="Goldberg J.M."/>
            <person name="Aoki K."/>
            <person name="Bayne E.H."/>
            <person name="Berlin A.M."/>
            <person name="Desjardins C.A."/>
            <person name="Dobbs E."/>
            <person name="Dukaj L."/>
            <person name="Fan L."/>
            <person name="FitzGerald M.G."/>
            <person name="French C."/>
            <person name="Gujja S."/>
            <person name="Hansen K."/>
            <person name="Keifenheim D."/>
            <person name="Levin J.Z."/>
            <person name="Mosher R.A."/>
            <person name="Mueller C.A."/>
            <person name="Pfiffner J."/>
            <person name="Priest M."/>
            <person name="Russ C."/>
            <person name="Smialowska A."/>
            <person name="Swoboda P."/>
            <person name="Sykes S.M."/>
            <person name="Vaughn M."/>
            <person name="Vengrova S."/>
            <person name="Yoder R."/>
            <person name="Zeng Q."/>
            <person name="Allshire R."/>
            <person name="Baulcombe D."/>
            <person name="Birren B.W."/>
            <person name="Brown W."/>
            <person name="Ekwall K."/>
            <person name="Kellis M."/>
            <person name="Leatherwood J."/>
            <person name="Levin H."/>
            <person name="Margalit H."/>
            <person name="Martienssen R."/>
            <person name="Nieduszynski C.A."/>
            <person name="Spatafora J.W."/>
            <person name="Friedman N."/>
            <person name="Dalgaard J.Z."/>
            <person name="Baumann P."/>
            <person name="Niki H."/>
            <person name="Regev A."/>
            <person name="Nusbaum C."/>
        </authorList>
    </citation>
    <scope>NUCLEOTIDE SEQUENCE [LARGE SCALE GENOMIC DNA]</scope>
    <source>
        <strain evidence="6">yFS286</strain>
    </source>
</reference>
<accession>S9PUU6</accession>
<evidence type="ECO:0000259" key="4">
    <source>
        <dbReference type="Pfam" id="PF07808"/>
    </source>
</evidence>
<evidence type="ECO:0000256" key="1">
    <source>
        <dbReference type="ARBA" id="ARBA00004123"/>
    </source>
</evidence>
<evidence type="ECO:0000313" key="6">
    <source>
        <dbReference type="Proteomes" id="UP000016088"/>
    </source>
</evidence>
<dbReference type="GeneID" id="25029642"/>
<keyword evidence="2" id="KW-0539">Nucleus</keyword>
<feature type="compositionally biased region" description="Basic and acidic residues" evidence="3">
    <location>
        <begin position="296"/>
        <end position="312"/>
    </location>
</feature>
<name>S9PUU6_SCHOY</name>
<evidence type="ECO:0000313" key="5">
    <source>
        <dbReference type="EMBL" id="EPX72896.1"/>
    </source>
</evidence>
<feature type="compositionally biased region" description="Acidic residues" evidence="3">
    <location>
        <begin position="377"/>
        <end position="392"/>
    </location>
</feature>
<dbReference type="EMBL" id="KE503207">
    <property type="protein sequence ID" value="EPX72896.1"/>
    <property type="molecule type" value="Genomic_DNA"/>
</dbReference>
<gene>
    <name evidence="5" type="ORF">SOCG_00658</name>
</gene>
<dbReference type="Pfam" id="PF07808">
    <property type="entry name" value="RED_N"/>
    <property type="match status" value="1"/>
</dbReference>
<dbReference type="AlphaFoldDB" id="S9PUU6"/>
<feature type="compositionally biased region" description="Acidic residues" evidence="3">
    <location>
        <begin position="163"/>
        <end position="173"/>
    </location>
</feature>
<dbReference type="Proteomes" id="UP000016088">
    <property type="component" value="Unassembled WGS sequence"/>
</dbReference>
<evidence type="ECO:0000256" key="2">
    <source>
        <dbReference type="ARBA" id="ARBA00023242"/>
    </source>
</evidence>
<dbReference type="VEuPathDB" id="FungiDB:SOCG_00658"/>
<dbReference type="HOGENOM" id="CLU_735999_0_0_1"/>
<dbReference type="PANTHER" id="PTHR12765">
    <property type="entry name" value="RED PROTEIN IK FACTOR CYTOKINE IK"/>
    <property type="match status" value="1"/>
</dbReference>
<feature type="compositionally biased region" description="Basic and acidic residues" evidence="3">
    <location>
        <begin position="239"/>
        <end position="263"/>
    </location>
</feature>
<dbReference type="OMA" id="NHEENTH"/>
<feature type="compositionally biased region" description="Acidic residues" evidence="3">
    <location>
        <begin position="273"/>
        <end position="295"/>
    </location>
</feature>
<comment type="subcellular location">
    <subcellularLocation>
        <location evidence="1">Nucleus</location>
    </subcellularLocation>
</comment>
<dbReference type="InterPro" id="IPR012916">
    <property type="entry name" value="RED_N"/>
</dbReference>
<feature type="region of interest" description="Disordered" evidence="3">
    <location>
        <begin position="238"/>
        <end position="314"/>
    </location>
</feature>